<protein>
    <submittedName>
        <fullName evidence="1">POP4 homolog, ribonuclease P/MRP subunit</fullName>
    </submittedName>
</protein>
<name>A0A8C4N1V3_EQUAS</name>
<dbReference type="GO" id="GO:0033204">
    <property type="term" value="F:ribonuclease P RNA binding"/>
    <property type="evidence" value="ECO:0007669"/>
    <property type="project" value="InterPro"/>
</dbReference>
<dbReference type="GO" id="GO:0030677">
    <property type="term" value="C:ribonuclease P complex"/>
    <property type="evidence" value="ECO:0007669"/>
    <property type="project" value="InterPro"/>
</dbReference>
<dbReference type="GO" id="GO:0000172">
    <property type="term" value="C:ribonuclease MRP complex"/>
    <property type="evidence" value="ECO:0007669"/>
    <property type="project" value="InterPro"/>
</dbReference>
<accession>A0A8C4N1V3</accession>
<evidence type="ECO:0000313" key="1">
    <source>
        <dbReference type="Ensembl" id="ENSEASP00005030753.1"/>
    </source>
</evidence>
<dbReference type="AlphaFoldDB" id="A0A8C4N1V3"/>
<dbReference type="PANTHER" id="PTHR13348">
    <property type="entry name" value="RIBONUCLEASE P SUBUNIT P29"/>
    <property type="match status" value="1"/>
</dbReference>
<dbReference type="GO" id="GO:0001682">
    <property type="term" value="P:tRNA 5'-leader removal"/>
    <property type="evidence" value="ECO:0007669"/>
    <property type="project" value="InterPro"/>
</dbReference>
<dbReference type="PANTHER" id="PTHR13348:SF0">
    <property type="entry name" value="RIBONUCLEASE P PROTEIN SUBUNIT P29"/>
    <property type="match status" value="1"/>
</dbReference>
<reference evidence="1" key="1">
    <citation type="submission" date="2023-03" db="UniProtKB">
        <authorList>
            <consortium name="Ensembl"/>
        </authorList>
    </citation>
    <scope>IDENTIFICATION</scope>
</reference>
<sequence length="230" mass="26306">MQSVIYHAFSQKEAKELDVQHLGAQRAEAFVRAFLKRSTPRMSQQAREDQLQRKAVVLEYFTRRKRKEKKRKSRGLSARQRRALRLFDIKPEQQRYSLFLPLHELWKQYIRDLCNGLKPDTQPQLIQAKLLKADLHGAIVSGELPASTCCLPSHHSGAAWCCVSVRHRPCHVDILRSPARRVGGDCGYLSQFWPLVGCSNWSLCTFPAQGPLLVSQRAQQLRALTHGPES</sequence>
<proteinExistence type="predicted"/>
<gene>
    <name evidence="1" type="primary">POP4</name>
</gene>
<organism evidence="1">
    <name type="scientific">Equus asinus asinus</name>
    <dbReference type="NCBI Taxonomy" id="83772"/>
    <lineage>
        <taxon>Eukaryota</taxon>
        <taxon>Metazoa</taxon>
        <taxon>Chordata</taxon>
        <taxon>Craniata</taxon>
        <taxon>Vertebrata</taxon>
        <taxon>Euteleostomi</taxon>
        <taxon>Mammalia</taxon>
        <taxon>Eutheria</taxon>
        <taxon>Laurasiatheria</taxon>
        <taxon>Perissodactyla</taxon>
        <taxon>Equidae</taxon>
        <taxon>Equus</taxon>
    </lineage>
</organism>
<dbReference type="Ensembl" id="ENSEAST00005033436.1">
    <property type="protein sequence ID" value="ENSEASP00005030753.1"/>
    <property type="gene ID" value="ENSEASG00005020945.1"/>
</dbReference>
<dbReference type="GO" id="GO:0006364">
    <property type="term" value="P:rRNA processing"/>
    <property type="evidence" value="ECO:0007669"/>
    <property type="project" value="TreeGrafter"/>
</dbReference>
<dbReference type="InterPro" id="IPR016848">
    <property type="entry name" value="RNase_P/MRP_Rpp29-subunit"/>
</dbReference>